<keyword evidence="2" id="KW-1185">Reference proteome</keyword>
<organism evidence="1 2">
    <name type="scientific">Pararge aegeria aegeria</name>
    <dbReference type="NCBI Taxonomy" id="348720"/>
    <lineage>
        <taxon>Eukaryota</taxon>
        <taxon>Metazoa</taxon>
        <taxon>Ecdysozoa</taxon>
        <taxon>Arthropoda</taxon>
        <taxon>Hexapoda</taxon>
        <taxon>Insecta</taxon>
        <taxon>Pterygota</taxon>
        <taxon>Neoptera</taxon>
        <taxon>Endopterygota</taxon>
        <taxon>Lepidoptera</taxon>
        <taxon>Glossata</taxon>
        <taxon>Ditrysia</taxon>
        <taxon>Papilionoidea</taxon>
        <taxon>Nymphalidae</taxon>
        <taxon>Satyrinae</taxon>
        <taxon>Satyrini</taxon>
        <taxon>Parargina</taxon>
        <taxon>Pararge</taxon>
    </lineage>
</organism>
<evidence type="ECO:0000313" key="2">
    <source>
        <dbReference type="Proteomes" id="UP000838756"/>
    </source>
</evidence>
<dbReference type="EMBL" id="CAKXAJ010018733">
    <property type="protein sequence ID" value="CAH2217886.1"/>
    <property type="molecule type" value="Genomic_DNA"/>
</dbReference>
<proteinExistence type="predicted"/>
<dbReference type="Proteomes" id="UP000838756">
    <property type="component" value="Unassembled WGS sequence"/>
</dbReference>
<gene>
    <name evidence="1" type="primary">jg24905</name>
    <name evidence="1" type="ORF">PAEG_LOCUS5763</name>
</gene>
<feature type="non-terminal residue" evidence="1">
    <location>
        <position position="1"/>
    </location>
</feature>
<accession>A0A8S4QSX8</accession>
<evidence type="ECO:0000313" key="1">
    <source>
        <dbReference type="EMBL" id="CAH2217886.1"/>
    </source>
</evidence>
<reference evidence="1" key="1">
    <citation type="submission" date="2022-03" db="EMBL/GenBank/DDBJ databases">
        <authorList>
            <person name="Lindestad O."/>
        </authorList>
    </citation>
    <scope>NUCLEOTIDE SEQUENCE</scope>
</reference>
<sequence>NPLPVLPVTRLEQRAHKANLLLVQLKFQVSSAAAKQ</sequence>
<name>A0A8S4QSX8_9NEOP</name>
<comment type="caution">
    <text evidence="1">The sequence shown here is derived from an EMBL/GenBank/DDBJ whole genome shotgun (WGS) entry which is preliminary data.</text>
</comment>
<protein>
    <submittedName>
        <fullName evidence="1">Jg24905 protein</fullName>
    </submittedName>
</protein>
<dbReference type="AlphaFoldDB" id="A0A8S4QSX8"/>